<dbReference type="EMBL" id="JAVDYG010000001">
    <property type="protein sequence ID" value="MDR7362977.1"/>
    <property type="molecule type" value="Genomic_DNA"/>
</dbReference>
<reference evidence="1 2" key="1">
    <citation type="submission" date="2023-07" db="EMBL/GenBank/DDBJ databases">
        <title>Sequencing the genomes of 1000 actinobacteria strains.</title>
        <authorList>
            <person name="Klenk H.-P."/>
        </authorList>
    </citation>
    <scope>NUCLEOTIDE SEQUENCE [LARGE SCALE GENOMIC DNA]</scope>
    <source>
        <strain evidence="1 2">DSM 19426</strain>
    </source>
</reference>
<name>A0ABU2BX56_9ACTN</name>
<protein>
    <submittedName>
        <fullName evidence="1">Uncharacterized protein</fullName>
    </submittedName>
</protein>
<evidence type="ECO:0000313" key="1">
    <source>
        <dbReference type="EMBL" id="MDR7362977.1"/>
    </source>
</evidence>
<keyword evidence="2" id="KW-1185">Reference proteome</keyword>
<organism evidence="1 2">
    <name type="scientific">Nocardioides marmoribigeumensis</name>
    <dbReference type="NCBI Taxonomy" id="433649"/>
    <lineage>
        <taxon>Bacteria</taxon>
        <taxon>Bacillati</taxon>
        <taxon>Actinomycetota</taxon>
        <taxon>Actinomycetes</taxon>
        <taxon>Propionibacteriales</taxon>
        <taxon>Nocardioidaceae</taxon>
        <taxon>Nocardioides</taxon>
    </lineage>
</organism>
<sequence length="53" mass="5628">MPGRSETFVSPAEVKAAQMKVRRMLERGEEPPASLLAIANARGDFSAAGAQRA</sequence>
<gene>
    <name evidence="1" type="ORF">J2S63_002530</name>
</gene>
<evidence type="ECO:0000313" key="2">
    <source>
        <dbReference type="Proteomes" id="UP001183648"/>
    </source>
</evidence>
<proteinExistence type="predicted"/>
<dbReference type="RefSeq" id="WP_310302745.1">
    <property type="nucleotide sequence ID" value="NZ_BAAAPS010000013.1"/>
</dbReference>
<dbReference type="Proteomes" id="UP001183648">
    <property type="component" value="Unassembled WGS sequence"/>
</dbReference>
<accession>A0ABU2BX56</accession>
<comment type="caution">
    <text evidence="1">The sequence shown here is derived from an EMBL/GenBank/DDBJ whole genome shotgun (WGS) entry which is preliminary data.</text>
</comment>